<dbReference type="GO" id="GO:0005509">
    <property type="term" value="F:calcium ion binding"/>
    <property type="evidence" value="ECO:0007669"/>
    <property type="project" value="InterPro"/>
</dbReference>
<dbReference type="EMBL" id="PKPP01000734">
    <property type="protein sequence ID" value="PWA89253.1"/>
    <property type="molecule type" value="Genomic_DNA"/>
</dbReference>
<protein>
    <submittedName>
        <fullName evidence="1">Nucleotide-binding, alpha-beta plait</fullName>
    </submittedName>
</protein>
<organism evidence="1 2">
    <name type="scientific">Artemisia annua</name>
    <name type="common">Sweet wormwood</name>
    <dbReference type="NCBI Taxonomy" id="35608"/>
    <lineage>
        <taxon>Eukaryota</taxon>
        <taxon>Viridiplantae</taxon>
        <taxon>Streptophyta</taxon>
        <taxon>Embryophyta</taxon>
        <taxon>Tracheophyta</taxon>
        <taxon>Spermatophyta</taxon>
        <taxon>Magnoliopsida</taxon>
        <taxon>eudicotyledons</taxon>
        <taxon>Gunneridae</taxon>
        <taxon>Pentapetalae</taxon>
        <taxon>asterids</taxon>
        <taxon>campanulids</taxon>
        <taxon>Asterales</taxon>
        <taxon>Asteraceae</taxon>
        <taxon>Asteroideae</taxon>
        <taxon>Anthemideae</taxon>
        <taxon>Artemisiinae</taxon>
        <taxon>Artemisia</taxon>
    </lineage>
</organism>
<name>A0A2U1PU46_ARTAN</name>
<comment type="caution">
    <text evidence="1">The sequence shown here is derived from an EMBL/GenBank/DDBJ whole genome shotgun (WGS) entry which is preliminary data.</text>
</comment>
<reference evidence="1 2" key="1">
    <citation type="journal article" date="2018" name="Mol. Plant">
        <title>The genome of Artemisia annua provides insight into the evolution of Asteraceae family and artemisinin biosynthesis.</title>
        <authorList>
            <person name="Shen Q."/>
            <person name="Zhang L."/>
            <person name="Liao Z."/>
            <person name="Wang S."/>
            <person name="Yan T."/>
            <person name="Shi P."/>
            <person name="Liu M."/>
            <person name="Fu X."/>
            <person name="Pan Q."/>
            <person name="Wang Y."/>
            <person name="Lv Z."/>
            <person name="Lu X."/>
            <person name="Zhang F."/>
            <person name="Jiang W."/>
            <person name="Ma Y."/>
            <person name="Chen M."/>
            <person name="Hao X."/>
            <person name="Li L."/>
            <person name="Tang Y."/>
            <person name="Lv G."/>
            <person name="Zhou Y."/>
            <person name="Sun X."/>
            <person name="Brodelius P.E."/>
            <person name="Rose J.K.C."/>
            <person name="Tang K."/>
        </authorList>
    </citation>
    <scope>NUCLEOTIDE SEQUENCE [LARGE SCALE GENOMIC DNA]</scope>
    <source>
        <strain evidence="2">cv. Huhao1</strain>
        <tissue evidence="1">Leaf</tissue>
    </source>
</reference>
<dbReference type="OrthoDB" id="1751685at2759"/>
<sequence>MVRSQEDFKESSLASMGVKCSIGTAVVAVGKPKFIQRNETYNADFNRIRSSLMVDGETDKLAVCQLSNLHLSVKSDLFYVLGSMVDLIVLSTVTVLYDVDKCDESIQSLISCIIDYYSDVSKLVHDIRDENEDGIWRAPKIPNPAYKGPWKPKKSCMATCTDTQTMGVQNGQDGYTSSATVKRTMPAPFTAVTEIRANTFKILAMYKRPVHGVTATTSAWLNIFQGDDHFSLNLFIDTIFNNDQQDVQLFLATSALTLRAFFEEDIAKVSYFFDLAVNLYVKITAKLKIQFSIMTNKMYNFFLATSALTLRGFFEEDIAKVSYFFDLAVNLYVKITAKLKEFLGKCWVPCESQCTQVHFTKFGEIEYGPSVIDKATGKFKGFVMFVCKIVEGCKKALEDPTKVFDGCELEAYRRQVVDG</sequence>
<dbReference type="Proteomes" id="UP000245207">
    <property type="component" value="Unassembled WGS sequence"/>
</dbReference>
<evidence type="ECO:0000313" key="1">
    <source>
        <dbReference type="EMBL" id="PWA89253.1"/>
    </source>
</evidence>
<gene>
    <name evidence="1" type="ORF">CTI12_AA107890</name>
</gene>
<dbReference type="Gene3D" id="2.10.250.10">
    <property type="entry name" value="Calreticulin/calnexin, P domain"/>
    <property type="match status" value="1"/>
</dbReference>
<proteinExistence type="predicted"/>
<dbReference type="SUPFAM" id="SSF63887">
    <property type="entry name" value="P-domain of calnexin/calreticulin"/>
    <property type="match status" value="1"/>
</dbReference>
<evidence type="ECO:0000313" key="2">
    <source>
        <dbReference type="Proteomes" id="UP000245207"/>
    </source>
</evidence>
<dbReference type="AlphaFoldDB" id="A0A2U1PU46"/>
<accession>A0A2U1PU46</accession>
<keyword evidence="2" id="KW-1185">Reference proteome</keyword>
<dbReference type="STRING" id="35608.A0A2U1PU46"/>
<dbReference type="InterPro" id="IPR009033">
    <property type="entry name" value="Calreticulin/calnexin_P_dom_sf"/>
</dbReference>